<gene>
    <name evidence="2" type="ORF">B0A54_01054</name>
</gene>
<sequence>MSAPALLVLPPELRELILVALLAEGEPISLQQSFTEPAISKVCRLLRKEALSVFYHDNTFCVDNSGGRVEATRKLNGTLTRMHPANLACIRRLRLDWNIQCQANSPACFSDQHVPIWHKYDPSDTSWSAPRYMVACYLTFTTQEPWVELSVGYYNNKLCNMTAKSVYEGMSGILLQTLIGPLATGQRRKQLTPIYFTKLVEVWQSLAAHSLSEKCSELQIRRLAAFNHPVTNRTLQDFQMQLMLLEQQNKKRLLMAREEQDSAGFHPPSTHGANDDSALQDSRTVSSTPVAGVPSRAGKEPSKIVKRKAPSRAGAQQSRVTR</sequence>
<evidence type="ECO:0008006" key="4">
    <source>
        <dbReference type="Google" id="ProtNLM"/>
    </source>
</evidence>
<dbReference type="Proteomes" id="UP000310066">
    <property type="component" value="Unassembled WGS sequence"/>
</dbReference>
<dbReference type="STRING" id="329885.A0A4U0VIM8"/>
<organism evidence="2 3">
    <name type="scientific">Friedmanniomyces endolithicus</name>
    <dbReference type="NCBI Taxonomy" id="329885"/>
    <lineage>
        <taxon>Eukaryota</taxon>
        <taxon>Fungi</taxon>
        <taxon>Dikarya</taxon>
        <taxon>Ascomycota</taxon>
        <taxon>Pezizomycotina</taxon>
        <taxon>Dothideomycetes</taxon>
        <taxon>Dothideomycetidae</taxon>
        <taxon>Mycosphaerellales</taxon>
        <taxon>Teratosphaeriaceae</taxon>
        <taxon>Friedmanniomyces</taxon>
    </lineage>
</organism>
<protein>
    <recommendedName>
        <fullName evidence="4">F-box domain-containing protein</fullName>
    </recommendedName>
</protein>
<evidence type="ECO:0000256" key="1">
    <source>
        <dbReference type="SAM" id="MobiDB-lite"/>
    </source>
</evidence>
<reference evidence="2 3" key="1">
    <citation type="submission" date="2017-03" db="EMBL/GenBank/DDBJ databases">
        <title>Genomes of endolithic fungi from Antarctica.</title>
        <authorList>
            <person name="Coleine C."/>
            <person name="Masonjones S."/>
            <person name="Stajich J.E."/>
        </authorList>
    </citation>
    <scope>NUCLEOTIDE SEQUENCE [LARGE SCALE GENOMIC DNA]</scope>
    <source>
        <strain evidence="2 3">CCFEE 5311</strain>
    </source>
</reference>
<comment type="caution">
    <text evidence="2">The sequence shown here is derived from an EMBL/GenBank/DDBJ whole genome shotgun (WGS) entry which is preliminary data.</text>
</comment>
<accession>A0A4U0VIM8</accession>
<dbReference type="PANTHER" id="PTHR42085">
    <property type="entry name" value="F-BOX DOMAIN-CONTAINING PROTEIN"/>
    <property type="match status" value="1"/>
</dbReference>
<evidence type="ECO:0000313" key="2">
    <source>
        <dbReference type="EMBL" id="TKA48978.1"/>
    </source>
</evidence>
<dbReference type="InterPro" id="IPR038883">
    <property type="entry name" value="AN11006-like"/>
</dbReference>
<dbReference type="PANTHER" id="PTHR42085:SF4">
    <property type="entry name" value="F-BOX DOMAIN-CONTAINING PROTEIN"/>
    <property type="match status" value="1"/>
</dbReference>
<dbReference type="OrthoDB" id="3162524at2759"/>
<dbReference type="AlphaFoldDB" id="A0A4U0VIM8"/>
<dbReference type="EMBL" id="NAJP01000002">
    <property type="protein sequence ID" value="TKA48978.1"/>
    <property type="molecule type" value="Genomic_DNA"/>
</dbReference>
<name>A0A4U0VIM8_9PEZI</name>
<feature type="compositionally biased region" description="Polar residues" evidence="1">
    <location>
        <begin position="277"/>
        <end position="289"/>
    </location>
</feature>
<evidence type="ECO:0000313" key="3">
    <source>
        <dbReference type="Proteomes" id="UP000310066"/>
    </source>
</evidence>
<feature type="region of interest" description="Disordered" evidence="1">
    <location>
        <begin position="260"/>
        <end position="322"/>
    </location>
</feature>
<proteinExistence type="predicted"/>